<gene>
    <name evidence="6" type="ORF">MZV50_21860</name>
</gene>
<dbReference type="PROSITE" id="PS51123">
    <property type="entry name" value="OMPA_2"/>
    <property type="match status" value="1"/>
</dbReference>
<keyword evidence="7" id="KW-1185">Reference proteome</keyword>
<evidence type="ECO:0000259" key="5">
    <source>
        <dbReference type="PROSITE" id="PS51123"/>
    </source>
</evidence>
<dbReference type="CDD" id="cd07185">
    <property type="entry name" value="OmpA_C-like"/>
    <property type="match status" value="1"/>
</dbReference>
<dbReference type="PROSITE" id="PS01068">
    <property type="entry name" value="OMPA_1"/>
    <property type="match status" value="1"/>
</dbReference>
<dbReference type="EMBL" id="CP096040">
    <property type="protein sequence ID" value="USQ98632.1"/>
    <property type="molecule type" value="Genomic_DNA"/>
</dbReference>
<evidence type="ECO:0000313" key="7">
    <source>
        <dbReference type="Proteomes" id="UP001057520"/>
    </source>
</evidence>
<evidence type="ECO:0000256" key="4">
    <source>
        <dbReference type="PROSITE-ProRule" id="PRU00473"/>
    </source>
</evidence>
<dbReference type="InterPro" id="IPR036737">
    <property type="entry name" value="OmpA-like_sf"/>
</dbReference>
<dbReference type="Pfam" id="PF00691">
    <property type="entry name" value="OmpA"/>
    <property type="match status" value="1"/>
</dbReference>
<sequence length="106" mass="11246">MVYFPFDQYVLTPEAQAVVQQAAEYAKGGGASKIVVTGHTDTSGSDRYNQKLSERRAKAVADGLVSLGVNATALAVDWKGEKDPAVATGDGVKEPLNRRSTVSITF</sequence>
<evidence type="ECO:0000313" key="6">
    <source>
        <dbReference type="EMBL" id="USQ98632.1"/>
    </source>
</evidence>
<dbReference type="InterPro" id="IPR006665">
    <property type="entry name" value="OmpA-like"/>
</dbReference>
<evidence type="ECO:0000256" key="3">
    <source>
        <dbReference type="ARBA" id="ARBA00023237"/>
    </source>
</evidence>
<reference evidence="6 7" key="1">
    <citation type="submission" date="2022-04" db="EMBL/GenBank/DDBJ databases">
        <title>Genome sequence of soybean root-associated Caulobacter segnis RL271.</title>
        <authorList>
            <person name="Longley R."/>
            <person name="Bonito G."/>
            <person name="Trigodet F."/>
            <person name="Crosson S."/>
            <person name="Fiebig A."/>
        </authorList>
    </citation>
    <scope>NUCLEOTIDE SEQUENCE [LARGE SCALE GENOMIC DNA]</scope>
    <source>
        <strain evidence="6 7">RL271</strain>
    </source>
</reference>
<evidence type="ECO:0000256" key="1">
    <source>
        <dbReference type="ARBA" id="ARBA00004442"/>
    </source>
</evidence>
<keyword evidence="2 4" id="KW-0472">Membrane</keyword>
<accession>A0ABY5A0K5</accession>
<feature type="domain" description="OmpA-like" evidence="5">
    <location>
        <begin position="1"/>
        <end position="106"/>
    </location>
</feature>
<dbReference type="InterPro" id="IPR006664">
    <property type="entry name" value="OMP_bac"/>
</dbReference>
<dbReference type="PANTHER" id="PTHR30329">
    <property type="entry name" value="STATOR ELEMENT OF FLAGELLAR MOTOR COMPLEX"/>
    <property type="match status" value="1"/>
</dbReference>
<proteinExistence type="predicted"/>
<keyword evidence="3" id="KW-0998">Cell outer membrane</keyword>
<dbReference type="SUPFAM" id="SSF103088">
    <property type="entry name" value="OmpA-like"/>
    <property type="match status" value="1"/>
</dbReference>
<protein>
    <submittedName>
        <fullName evidence="6">OmpA family protein</fullName>
    </submittedName>
</protein>
<evidence type="ECO:0000256" key="2">
    <source>
        <dbReference type="ARBA" id="ARBA00023136"/>
    </source>
</evidence>
<dbReference type="Proteomes" id="UP001057520">
    <property type="component" value="Chromosome"/>
</dbReference>
<dbReference type="InterPro" id="IPR006690">
    <property type="entry name" value="OMPA-like_CS"/>
</dbReference>
<comment type="subcellular location">
    <subcellularLocation>
        <location evidence="1">Cell outer membrane</location>
    </subcellularLocation>
</comment>
<dbReference type="PANTHER" id="PTHR30329:SF21">
    <property type="entry name" value="LIPOPROTEIN YIAD-RELATED"/>
    <property type="match status" value="1"/>
</dbReference>
<organism evidence="6 7">
    <name type="scientific">Caulobacter segnis</name>
    <dbReference type="NCBI Taxonomy" id="88688"/>
    <lineage>
        <taxon>Bacteria</taxon>
        <taxon>Pseudomonadati</taxon>
        <taxon>Pseudomonadota</taxon>
        <taxon>Alphaproteobacteria</taxon>
        <taxon>Caulobacterales</taxon>
        <taxon>Caulobacteraceae</taxon>
        <taxon>Caulobacter</taxon>
    </lineage>
</organism>
<dbReference type="InterPro" id="IPR050330">
    <property type="entry name" value="Bact_OuterMem_StrucFunc"/>
</dbReference>
<name>A0ABY5A0K5_9CAUL</name>
<dbReference type="Gene3D" id="3.30.1330.60">
    <property type="entry name" value="OmpA-like domain"/>
    <property type="match status" value="1"/>
</dbReference>
<dbReference type="PRINTS" id="PR01021">
    <property type="entry name" value="OMPADOMAIN"/>
</dbReference>